<proteinExistence type="predicted"/>
<evidence type="ECO:0000313" key="2">
    <source>
        <dbReference type="Proteomes" id="UP001420932"/>
    </source>
</evidence>
<comment type="caution">
    <text evidence="1">The sequence shown here is derived from an EMBL/GenBank/DDBJ whole genome shotgun (WGS) entry which is preliminary data.</text>
</comment>
<organism evidence="1 2">
    <name type="scientific">Stephania yunnanensis</name>
    <dbReference type="NCBI Taxonomy" id="152371"/>
    <lineage>
        <taxon>Eukaryota</taxon>
        <taxon>Viridiplantae</taxon>
        <taxon>Streptophyta</taxon>
        <taxon>Embryophyta</taxon>
        <taxon>Tracheophyta</taxon>
        <taxon>Spermatophyta</taxon>
        <taxon>Magnoliopsida</taxon>
        <taxon>Ranunculales</taxon>
        <taxon>Menispermaceae</taxon>
        <taxon>Menispermoideae</taxon>
        <taxon>Cissampelideae</taxon>
        <taxon>Stephania</taxon>
    </lineage>
</organism>
<name>A0AAP0JYS1_9MAGN</name>
<sequence length="59" mass="6545">MTRVHPRMLSSSFNYYGLCFLPPLTTVDHALLVLPRLPLLLSSIVLPQPSLKLSIVALT</sequence>
<evidence type="ECO:0000313" key="1">
    <source>
        <dbReference type="EMBL" id="KAK9142576.1"/>
    </source>
</evidence>
<reference evidence="1 2" key="1">
    <citation type="submission" date="2024-01" db="EMBL/GenBank/DDBJ databases">
        <title>Genome assemblies of Stephania.</title>
        <authorList>
            <person name="Yang L."/>
        </authorList>
    </citation>
    <scope>NUCLEOTIDE SEQUENCE [LARGE SCALE GENOMIC DNA]</scope>
    <source>
        <strain evidence="1">YNDBR</strain>
        <tissue evidence="1">Leaf</tissue>
    </source>
</reference>
<protein>
    <submittedName>
        <fullName evidence="1">Uncharacterized protein</fullName>
    </submittedName>
</protein>
<dbReference type="AlphaFoldDB" id="A0AAP0JYS1"/>
<accession>A0AAP0JYS1</accession>
<dbReference type="EMBL" id="JBBNAF010000005">
    <property type="protein sequence ID" value="KAK9142576.1"/>
    <property type="molecule type" value="Genomic_DNA"/>
</dbReference>
<gene>
    <name evidence="1" type="ORF">Syun_011976</name>
</gene>
<keyword evidence="2" id="KW-1185">Reference proteome</keyword>
<dbReference type="Proteomes" id="UP001420932">
    <property type="component" value="Unassembled WGS sequence"/>
</dbReference>